<feature type="region of interest" description="Disordered" evidence="1">
    <location>
        <begin position="14"/>
        <end position="33"/>
    </location>
</feature>
<feature type="region of interest" description="Disordered" evidence="1">
    <location>
        <begin position="38"/>
        <end position="57"/>
    </location>
</feature>
<accession>A0A7Y9WME4</accession>
<keyword evidence="3" id="KW-1185">Reference proteome</keyword>
<dbReference type="EMBL" id="JACCAS010000001">
    <property type="protein sequence ID" value="NYH22463.1"/>
    <property type="molecule type" value="Genomic_DNA"/>
</dbReference>
<reference evidence="2 3" key="1">
    <citation type="submission" date="2020-07" db="EMBL/GenBank/DDBJ databases">
        <title>Exploring microbial biodiversity for novel pathways involved in the catabolism of aromatic compounds derived from lignin.</title>
        <authorList>
            <person name="Elkins J."/>
        </authorList>
    </citation>
    <scope>NUCLEOTIDE SEQUENCE [LARGE SCALE GENOMIC DNA]</scope>
    <source>
        <strain evidence="2 3">H2C3C</strain>
    </source>
</reference>
<evidence type="ECO:0000313" key="3">
    <source>
        <dbReference type="Proteomes" id="UP000540929"/>
    </source>
</evidence>
<organism evidence="2 3">
    <name type="scientific">Paraburkholderia bryophila</name>
    <dbReference type="NCBI Taxonomy" id="420952"/>
    <lineage>
        <taxon>Bacteria</taxon>
        <taxon>Pseudomonadati</taxon>
        <taxon>Pseudomonadota</taxon>
        <taxon>Betaproteobacteria</taxon>
        <taxon>Burkholderiales</taxon>
        <taxon>Burkholderiaceae</taxon>
        <taxon>Paraburkholderia</taxon>
    </lineage>
</organism>
<evidence type="ECO:0000313" key="2">
    <source>
        <dbReference type="EMBL" id="NYH22463.1"/>
    </source>
</evidence>
<evidence type="ECO:0000256" key="1">
    <source>
        <dbReference type="SAM" id="MobiDB-lite"/>
    </source>
</evidence>
<protein>
    <submittedName>
        <fullName evidence="2">Uncharacterized protein</fullName>
    </submittedName>
</protein>
<comment type="caution">
    <text evidence="2">The sequence shown here is derived from an EMBL/GenBank/DDBJ whole genome shotgun (WGS) entry which is preliminary data.</text>
</comment>
<sequence>MSYLKNLLNAIIGKTTGEPDQPSASSAAHSHPIAEVKTAAKPVRTDIPEHVTAPSTGDPIANAVKIIRNINAEKPDSDYIGYGPRRTNLYRSRTRNRQRMMADK</sequence>
<gene>
    <name evidence="2" type="ORF">GGD40_001942</name>
</gene>
<proteinExistence type="predicted"/>
<feature type="compositionally biased region" description="Low complexity" evidence="1">
    <location>
        <begin position="22"/>
        <end position="33"/>
    </location>
</feature>
<dbReference type="AlphaFoldDB" id="A0A7Y9WME4"/>
<name>A0A7Y9WME4_9BURK</name>
<dbReference type="Proteomes" id="UP000540929">
    <property type="component" value="Unassembled WGS sequence"/>
</dbReference>
<dbReference type="RefSeq" id="WP_179743484.1">
    <property type="nucleotide sequence ID" value="NZ_JACCAS010000001.1"/>
</dbReference>